<organism evidence="6 7">
    <name type="scientific">Hyphomicrobium nitrativorans NL23</name>
    <dbReference type="NCBI Taxonomy" id="1029756"/>
    <lineage>
        <taxon>Bacteria</taxon>
        <taxon>Pseudomonadati</taxon>
        <taxon>Pseudomonadota</taxon>
        <taxon>Alphaproteobacteria</taxon>
        <taxon>Hyphomicrobiales</taxon>
        <taxon>Hyphomicrobiaceae</taxon>
        <taxon>Hyphomicrobium</taxon>
    </lineage>
</organism>
<feature type="domain" description="HTH crp-type" evidence="5">
    <location>
        <begin position="193"/>
        <end position="259"/>
    </location>
</feature>
<evidence type="ECO:0000313" key="6">
    <source>
        <dbReference type="EMBL" id="AHB47295.1"/>
    </source>
</evidence>
<dbReference type="SMART" id="SM00100">
    <property type="entry name" value="cNMP"/>
    <property type="match status" value="1"/>
</dbReference>
<dbReference type="PANTHER" id="PTHR24567:SF74">
    <property type="entry name" value="HTH-TYPE TRANSCRIPTIONAL REGULATOR ARCR"/>
    <property type="match status" value="1"/>
</dbReference>
<dbReference type="STRING" id="1029756.W911_00980"/>
<proteinExistence type="predicted"/>
<feature type="region of interest" description="Disordered" evidence="4">
    <location>
        <begin position="18"/>
        <end position="40"/>
    </location>
</feature>
<dbReference type="KEGG" id="hni:W911_00980"/>
<sequence length="286" mass="31706">MAMAVYRNGASALPEALTVPEHSGHGGVSAARASRGSWRRPAPERLPMSVFPEWPRNRLLLALPPRIRSDLLASAERVSCERHQVLADADQPLEHVYFPDSGVISVVAVYPDGTMIEMATIGREGGTGFQAVFGAKMSSARLLVQLPGTAARIPRRVFAQAMDDIPIFRSLMYAHVHAFLEQVMISTGCNGAHNLTQRLARWLLMMRDRHDDDTLLITQDLLAEMLGVQRPTITNAIHALRRGGMIECGRRRVRILDREALIGASCECYLLTRARIAQHLPKTYPN</sequence>
<dbReference type="InterPro" id="IPR018490">
    <property type="entry name" value="cNMP-bd_dom_sf"/>
</dbReference>
<evidence type="ECO:0000256" key="1">
    <source>
        <dbReference type="ARBA" id="ARBA00023015"/>
    </source>
</evidence>
<evidence type="ECO:0000256" key="3">
    <source>
        <dbReference type="ARBA" id="ARBA00023163"/>
    </source>
</evidence>
<dbReference type="EMBL" id="CP006912">
    <property type="protein sequence ID" value="AHB47295.1"/>
    <property type="molecule type" value="Genomic_DNA"/>
</dbReference>
<gene>
    <name evidence="6" type="ORF">W911_00980</name>
</gene>
<dbReference type="PANTHER" id="PTHR24567">
    <property type="entry name" value="CRP FAMILY TRANSCRIPTIONAL REGULATORY PROTEIN"/>
    <property type="match status" value="1"/>
</dbReference>
<dbReference type="InterPro" id="IPR000595">
    <property type="entry name" value="cNMP-bd_dom"/>
</dbReference>
<dbReference type="InterPro" id="IPR050397">
    <property type="entry name" value="Env_Response_Regulators"/>
</dbReference>
<evidence type="ECO:0000313" key="7">
    <source>
        <dbReference type="Proteomes" id="UP000018542"/>
    </source>
</evidence>
<dbReference type="PROSITE" id="PS51063">
    <property type="entry name" value="HTH_CRP_2"/>
    <property type="match status" value="1"/>
</dbReference>
<dbReference type="HOGENOM" id="CLU_077340_0_0_5"/>
<evidence type="ECO:0000259" key="5">
    <source>
        <dbReference type="PROSITE" id="PS51063"/>
    </source>
</evidence>
<accession>V5SBB0</accession>
<dbReference type="InterPro" id="IPR012318">
    <property type="entry name" value="HTH_CRP"/>
</dbReference>
<dbReference type="SMART" id="SM00419">
    <property type="entry name" value="HTH_CRP"/>
    <property type="match status" value="1"/>
</dbReference>
<dbReference type="Gene3D" id="1.10.10.10">
    <property type="entry name" value="Winged helix-like DNA-binding domain superfamily/Winged helix DNA-binding domain"/>
    <property type="match status" value="1"/>
</dbReference>
<keyword evidence="2" id="KW-0238">DNA-binding</keyword>
<protein>
    <submittedName>
        <fullName evidence="6">Crp/Fnr family transcription regulator</fullName>
    </submittedName>
</protein>
<dbReference type="PATRIC" id="fig|1029756.8.peg.211"/>
<reference evidence="6 7" key="1">
    <citation type="journal article" date="2014" name="Genome Announc.">
        <title>Complete Genome Sequence of Hyphomicrobium nitrativorans Strain NL23, a Denitrifying Bacterium Isolated from Biofilm of a Methanol-Fed Denitrification System Treating Seawater at the Montreal Biodome.</title>
        <authorList>
            <person name="Martineau C."/>
            <person name="Villeneuve C."/>
            <person name="Mauffrey F."/>
            <person name="Villemur R."/>
        </authorList>
    </citation>
    <scope>NUCLEOTIDE SEQUENCE [LARGE SCALE GENOMIC DNA]</scope>
    <source>
        <strain evidence="6">NL23</strain>
    </source>
</reference>
<dbReference type="Pfam" id="PF13545">
    <property type="entry name" value="HTH_Crp_2"/>
    <property type="match status" value="1"/>
</dbReference>
<dbReference type="InterPro" id="IPR014710">
    <property type="entry name" value="RmlC-like_jellyroll"/>
</dbReference>
<dbReference type="InterPro" id="IPR036388">
    <property type="entry name" value="WH-like_DNA-bd_sf"/>
</dbReference>
<dbReference type="GO" id="GO:0005829">
    <property type="term" value="C:cytosol"/>
    <property type="evidence" value="ECO:0007669"/>
    <property type="project" value="TreeGrafter"/>
</dbReference>
<dbReference type="GO" id="GO:0003677">
    <property type="term" value="F:DNA binding"/>
    <property type="evidence" value="ECO:0007669"/>
    <property type="project" value="UniProtKB-KW"/>
</dbReference>
<keyword evidence="7" id="KW-1185">Reference proteome</keyword>
<dbReference type="CDD" id="cd00038">
    <property type="entry name" value="CAP_ED"/>
    <property type="match status" value="1"/>
</dbReference>
<dbReference type="GO" id="GO:0003700">
    <property type="term" value="F:DNA-binding transcription factor activity"/>
    <property type="evidence" value="ECO:0007669"/>
    <property type="project" value="TreeGrafter"/>
</dbReference>
<evidence type="ECO:0000256" key="4">
    <source>
        <dbReference type="SAM" id="MobiDB-lite"/>
    </source>
</evidence>
<dbReference type="AlphaFoldDB" id="V5SBB0"/>
<dbReference type="Pfam" id="PF00027">
    <property type="entry name" value="cNMP_binding"/>
    <property type="match status" value="1"/>
</dbReference>
<dbReference type="Proteomes" id="UP000018542">
    <property type="component" value="Chromosome"/>
</dbReference>
<evidence type="ECO:0000256" key="2">
    <source>
        <dbReference type="ARBA" id="ARBA00023125"/>
    </source>
</evidence>
<dbReference type="SUPFAM" id="SSF51206">
    <property type="entry name" value="cAMP-binding domain-like"/>
    <property type="match status" value="1"/>
</dbReference>
<dbReference type="Gene3D" id="2.60.120.10">
    <property type="entry name" value="Jelly Rolls"/>
    <property type="match status" value="1"/>
</dbReference>
<dbReference type="InterPro" id="IPR036390">
    <property type="entry name" value="WH_DNA-bd_sf"/>
</dbReference>
<keyword evidence="3" id="KW-0804">Transcription</keyword>
<name>V5SBB0_9HYPH</name>
<dbReference type="SUPFAM" id="SSF46785">
    <property type="entry name" value="Winged helix' DNA-binding domain"/>
    <property type="match status" value="1"/>
</dbReference>
<feature type="compositionally biased region" description="Low complexity" evidence="4">
    <location>
        <begin position="28"/>
        <end position="40"/>
    </location>
</feature>
<keyword evidence="1" id="KW-0805">Transcription regulation</keyword>